<dbReference type="EMBL" id="UOEY01000025">
    <property type="protein sequence ID" value="VAW36599.1"/>
    <property type="molecule type" value="Genomic_DNA"/>
</dbReference>
<evidence type="ECO:0000313" key="1">
    <source>
        <dbReference type="EMBL" id="VAW36599.1"/>
    </source>
</evidence>
<accession>A0A3B0VIH2</accession>
<dbReference type="AlphaFoldDB" id="A0A3B0VIH2"/>
<name>A0A3B0VIH2_9ZZZZ</name>
<evidence type="ECO:0008006" key="2">
    <source>
        <dbReference type="Google" id="ProtNLM"/>
    </source>
</evidence>
<organism evidence="1">
    <name type="scientific">hydrothermal vent metagenome</name>
    <dbReference type="NCBI Taxonomy" id="652676"/>
    <lineage>
        <taxon>unclassified sequences</taxon>
        <taxon>metagenomes</taxon>
        <taxon>ecological metagenomes</taxon>
    </lineage>
</organism>
<proteinExistence type="predicted"/>
<gene>
    <name evidence="1" type="ORF">MNBD_DELTA04-1097</name>
</gene>
<dbReference type="Gene3D" id="2.60.40.4070">
    <property type="match status" value="1"/>
</dbReference>
<sequence>MKFFRLTALALLLAAFFSPAAAGAGSLAVFPLLDLTQDANGVNLPLTGYLRRQAGKLGNTLIPAKEIMAFMVRHRIRTLGRLDSQSIAEARKELGADLILLGTVCQQDQAPAAAVAMSLQLIRTSDGRTIWTTTRALSLDDLQSLLALSDPKTLADLFTIYFPTLLASFPAEINPAGPAGRRLSLSSIVLRPEYVRPGRTVECRVIISAASRIKPGSKASVQVGDRVYPATLNEKEYGVTASWPAQRAAGTYQVTLVVKQPSGRRETVILGRYHVDNAPPSLVVHALGKELDGLVTFSRSLAIITTMPDPEPLDRWTIAVFNKDNETIVYQEAAGQVPERINWNGYTSGSIPAPDGVYLIRITAWDRAGLSASAEQKVSLRRTPPKISLDVKKKDRQLRLTLADSVATPLSFWWLRIYQDGGRVVKAAAGDHFPADVTVDLPEHAAGSKFELMLVAQDVLGNRTQRKVKDLLALTAKAQVQQQSESETESQWLEDF</sequence>
<reference evidence="1" key="1">
    <citation type="submission" date="2018-06" db="EMBL/GenBank/DDBJ databases">
        <authorList>
            <person name="Zhirakovskaya E."/>
        </authorList>
    </citation>
    <scope>NUCLEOTIDE SEQUENCE</scope>
</reference>
<protein>
    <recommendedName>
        <fullName evidence="2">FlgD Ig-like domain-containing protein</fullName>
    </recommendedName>
</protein>
<dbReference type="Gene3D" id="3.40.50.10610">
    <property type="entry name" value="ABC-type transport auxiliary lipoprotein component"/>
    <property type="match status" value="1"/>
</dbReference>